<evidence type="ECO:0000313" key="3">
    <source>
        <dbReference type="Proteomes" id="UP000029887"/>
    </source>
</evidence>
<evidence type="ECO:0000313" key="2">
    <source>
        <dbReference type="EMBL" id="AIS73672.1"/>
    </source>
</evidence>
<dbReference type="OrthoDB" id="22514at10239"/>
<dbReference type="RefSeq" id="YP_009224221.1">
    <property type="nucleotide sequence ID" value="NC_029077.1"/>
</dbReference>
<gene>
    <name evidence="2" type="ORF">PBI_VOHMINGHAZI_99</name>
</gene>
<dbReference type="InterPro" id="IPR055697">
    <property type="entry name" value="DUF7273"/>
</dbReference>
<feature type="domain" description="DUF7273" evidence="1">
    <location>
        <begin position="1"/>
        <end position="65"/>
    </location>
</feature>
<reference evidence="2 3" key="1">
    <citation type="submission" date="2014-08" db="EMBL/GenBank/DDBJ databases">
        <authorList>
            <person name="Baker A.R."/>
            <person name="Burr A.R."/>
            <person name="Dasin A.T."/>
            <person name="Garcia J.E."/>
            <person name="Guerrero B.J."/>
            <person name="Jones M.I."/>
            <person name="Kim J.T."/>
            <person name="Rockwood T.C."/>
            <person name="Shen A.C.Y."/>
            <person name="Stoddart K.E."/>
            <person name="Truong Q.M."/>
            <person name="Villegas R.L."/>
            <person name="Walker J.M."/>
            <person name="Bhuiyan S."/>
            <person name="Benjamin R.C."/>
            <person name="Hughes L.E."/>
            <person name="Hale R.H."/>
            <person name="Visi D.H."/>
            <person name="Allen M.S."/>
            <person name="Anders K.R."/>
            <person name="Braun M.A."/>
            <person name="Delesalle V.A."/>
            <person name="Ware V.C."/>
            <person name="Bradley K.W."/>
            <person name="Barker L.P."/>
            <person name="Asai D.J."/>
            <person name="Bowman C.A."/>
            <person name="Russell D.A."/>
            <person name="Pope W.H."/>
            <person name="Jacobs-Sera D."/>
            <person name="Hendrix R.W."/>
            <person name="Hatfull G.F."/>
        </authorList>
    </citation>
    <scope>NUCLEOTIDE SEQUENCE [LARGE SCALE GENOMIC DNA]</scope>
</reference>
<dbReference type="KEGG" id="vg:26795367"/>
<evidence type="ECO:0000259" key="1">
    <source>
        <dbReference type="Pfam" id="PF23938"/>
    </source>
</evidence>
<dbReference type="EMBL" id="KM401838">
    <property type="protein sequence ID" value="AIS73672.1"/>
    <property type="molecule type" value="Genomic_DNA"/>
</dbReference>
<organism evidence="2 3">
    <name type="scientific">Mycobacterium phage VohminGhazi</name>
    <dbReference type="NCBI Taxonomy" id="1542912"/>
    <lineage>
        <taxon>Viruses</taxon>
        <taxon>Duplodnaviria</taxon>
        <taxon>Heunggongvirae</taxon>
        <taxon>Uroviricota</taxon>
        <taxon>Caudoviricetes</taxon>
        <taxon>Gladiatorvirus</taxon>
        <taxon>Gladiatorvirus ericB</taxon>
    </lineage>
</organism>
<dbReference type="GeneID" id="26795367"/>
<name>A0A097BXJ5_9CAUD</name>
<dbReference type="Pfam" id="PF23938">
    <property type="entry name" value="DUF7273"/>
    <property type="match status" value="1"/>
</dbReference>
<accession>A0A097BXJ5</accession>
<sequence>MLSTNYDLRYDLSEELWTVAGLLADEGKESAAYRARNAAMDCKTGIGSTDHWTRVLCDLENLIGE</sequence>
<dbReference type="Proteomes" id="UP000029887">
    <property type="component" value="Segment"/>
</dbReference>
<proteinExistence type="predicted"/>
<protein>
    <recommendedName>
        <fullName evidence="1">DUF7273 domain-containing protein</fullName>
    </recommendedName>
</protein>